<proteinExistence type="inferred from homology"/>
<dbReference type="InterPro" id="IPR033130">
    <property type="entry name" value="RNase_T2_His_AS_2"/>
</dbReference>
<dbReference type="Pfam" id="PF00445">
    <property type="entry name" value="Ribonuclease_T2"/>
    <property type="match status" value="1"/>
</dbReference>
<dbReference type="PROSITE" id="PS00530">
    <property type="entry name" value="RNASE_T2_1"/>
    <property type="match status" value="1"/>
</dbReference>
<dbReference type="Proteomes" id="UP000013940">
    <property type="component" value="Chromosome"/>
</dbReference>
<name>A0A2C9END0_PSEPH</name>
<organism evidence="3 4">
    <name type="scientific">Pseudomonas protegens (strain DSM 19095 / LMG 27888 / CFBP 6595 / CHA0)</name>
    <dbReference type="NCBI Taxonomy" id="1124983"/>
    <lineage>
        <taxon>Bacteria</taxon>
        <taxon>Pseudomonadati</taxon>
        <taxon>Pseudomonadota</taxon>
        <taxon>Gammaproteobacteria</taxon>
        <taxon>Pseudomonadales</taxon>
        <taxon>Pseudomonadaceae</taxon>
        <taxon>Pseudomonas</taxon>
    </lineage>
</organism>
<evidence type="ECO:0000313" key="3">
    <source>
        <dbReference type="EMBL" id="AGL85121.1"/>
    </source>
</evidence>
<dbReference type="AlphaFoldDB" id="A0A2C9END0"/>
<dbReference type="eggNOG" id="COG3719">
    <property type="taxonomic scope" value="Bacteria"/>
</dbReference>
<dbReference type="PANTHER" id="PTHR11240:SF22">
    <property type="entry name" value="RIBONUCLEASE T2"/>
    <property type="match status" value="1"/>
</dbReference>
<dbReference type="GO" id="GO:0006401">
    <property type="term" value="P:RNA catabolic process"/>
    <property type="evidence" value="ECO:0007669"/>
    <property type="project" value="TreeGrafter"/>
</dbReference>
<protein>
    <submittedName>
        <fullName evidence="3">Putative ribonuclease T2 family protein</fullName>
    </submittedName>
</protein>
<dbReference type="HOGENOM" id="CLU_069375_2_1_6"/>
<comment type="similarity">
    <text evidence="1 2">Belongs to the RNase T2 family.</text>
</comment>
<sequence>MRFPKEKVTMRKFFTLMAALVLTLGMVGISDARQPKQQRDSVAGTFDYYLLTLSWSPTFCLMHPENEQCTGKGYGFVLHGLWPQYAKGGWPESCPPLTQLNAQERAKGLTLFPTAKLMNHEWSKHGTCSGLGAMGYLDAADKALARVQIPEALQPSTTVRYFEASQIAQQFRQSNPGIAENGIAILCSGPELSEVRVCLTKDLEFGACGKGVKNQCRAGQIRIPPIR</sequence>
<reference evidence="4" key="1">
    <citation type="journal article" date="2014" name="Genome Announc.">
        <title>Full-genome sequence of the plant growth-promoting bacterium Pseudomonas protegens CHA0.</title>
        <authorList>
            <person name="Jousset A."/>
            <person name="Schuldes J."/>
            <person name="Keel C."/>
            <person name="Maurhofer M."/>
            <person name="Daniel R."/>
            <person name="Scheu S."/>
            <person name="Thuermer A."/>
        </authorList>
    </citation>
    <scope>NUCLEOTIDE SEQUENCE [LARGE SCALE GENOMIC DNA]</scope>
    <source>
        <strain evidence="4">DSM 19095 / LMG 27888 / CFBP 6595 / CHA0</strain>
    </source>
</reference>
<dbReference type="PROSITE" id="PS00531">
    <property type="entry name" value="RNASE_T2_2"/>
    <property type="match status" value="1"/>
</dbReference>
<dbReference type="CDD" id="cd01062">
    <property type="entry name" value="RNase_T2_prok"/>
    <property type="match status" value="1"/>
</dbReference>
<dbReference type="SUPFAM" id="SSF55895">
    <property type="entry name" value="Ribonuclease Rh-like"/>
    <property type="match status" value="1"/>
</dbReference>
<evidence type="ECO:0000256" key="2">
    <source>
        <dbReference type="RuleBase" id="RU004328"/>
    </source>
</evidence>
<evidence type="ECO:0000256" key="1">
    <source>
        <dbReference type="ARBA" id="ARBA00007469"/>
    </source>
</evidence>
<dbReference type="KEGG" id="pprc:PFLCHA0_c33510"/>
<dbReference type="EMBL" id="CP003190">
    <property type="protein sequence ID" value="AGL85121.1"/>
    <property type="molecule type" value="Genomic_DNA"/>
</dbReference>
<gene>
    <name evidence="3" type="ORF">PFLCHA0_c33510</name>
</gene>
<accession>A0A2C9END0</accession>
<evidence type="ECO:0000313" key="4">
    <source>
        <dbReference type="Proteomes" id="UP000013940"/>
    </source>
</evidence>
<dbReference type="PANTHER" id="PTHR11240">
    <property type="entry name" value="RIBONUCLEASE T2"/>
    <property type="match status" value="1"/>
</dbReference>
<dbReference type="InterPro" id="IPR018188">
    <property type="entry name" value="RNase_T2_His_AS_1"/>
</dbReference>
<dbReference type="Gene3D" id="3.90.730.10">
    <property type="entry name" value="Ribonuclease T2-like"/>
    <property type="match status" value="1"/>
</dbReference>
<dbReference type="InterPro" id="IPR001568">
    <property type="entry name" value="RNase_T2-like"/>
</dbReference>
<dbReference type="GO" id="GO:0003723">
    <property type="term" value="F:RNA binding"/>
    <property type="evidence" value="ECO:0007669"/>
    <property type="project" value="InterPro"/>
</dbReference>
<dbReference type="InterPro" id="IPR036430">
    <property type="entry name" value="RNase_T2-like_sf"/>
</dbReference>
<dbReference type="InterPro" id="IPR039378">
    <property type="entry name" value="RNase_T2_prok"/>
</dbReference>
<dbReference type="GO" id="GO:0033897">
    <property type="term" value="F:ribonuclease T2 activity"/>
    <property type="evidence" value="ECO:0007669"/>
    <property type="project" value="InterPro"/>
</dbReference>